<dbReference type="RefSeq" id="WP_209843615.1">
    <property type="nucleotide sequence ID" value="NZ_JAGGJP010000045.1"/>
</dbReference>
<dbReference type="SUPFAM" id="SSF53098">
    <property type="entry name" value="Ribonuclease H-like"/>
    <property type="match status" value="1"/>
</dbReference>
<dbReference type="PANTHER" id="PTHR37319:SF1">
    <property type="entry name" value="TRANSPOSASE TN5 DIMERISATION DOMAIN-CONTAINING PROTEIN"/>
    <property type="match status" value="1"/>
</dbReference>
<evidence type="ECO:0000313" key="3">
    <source>
        <dbReference type="Proteomes" id="UP001596056"/>
    </source>
</evidence>
<organism evidence="2 3">
    <name type="scientific">Rubellimicrobium aerolatum</name>
    <dbReference type="NCBI Taxonomy" id="490979"/>
    <lineage>
        <taxon>Bacteria</taxon>
        <taxon>Pseudomonadati</taxon>
        <taxon>Pseudomonadota</taxon>
        <taxon>Alphaproteobacteria</taxon>
        <taxon>Rhodobacterales</taxon>
        <taxon>Roseobacteraceae</taxon>
        <taxon>Rubellimicrobium</taxon>
    </lineage>
</organism>
<feature type="domain" description="Transposase Tn5 dimerisation" evidence="1">
    <location>
        <begin position="10"/>
        <end position="99"/>
    </location>
</feature>
<dbReference type="InterPro" id="IPR014737">
    <property type="entry name" value="Transposase_Tn5-like_C"/>
</dbReference>
<sequence>MANFVALFCIVSWRVMWMTMVARAKPEVRPEVAFTGAEIAILDGLVADRGNRRAKPGTVELYLTKLARLGGYLARKTDPPPGNTVVWRGLRRLADIQLGSDLATYG</sequence>
<dbReference type="EMBL" id="JBHSNA010000049">
    <property type="protein sequence ID" value="MFC5568410.1"/>
    <property type="molecule type" value="Genomic_DNA"/>
</dbReference>
<evidence type="ECO:0000259" key="1">
    <source>
        <dbReference type="Pfam" id="PF02281"/>
    </source>
</evidence>
<proteinExistence type="predicted"/>
<protein>
    <submittedName>
        <fullName evidence="2">IS4 family transposase</fullName>
    </submittedName>
</protein>
<reference evidence="3" key="1">
    <citation type="journal article" date="2019" name="Int. J. Syst. Evol. Microbiol.">
        <title>The Global Catalogue of Microorganisms (GCM) 10K type strain sequencing project: providing services to taxonomists for standard genome sequencing and annotation.</title>
        <authorList>
            <consortium name="The Broad Institute Genomics Platform"/>
            <consortium name="The Broad Institute Genome Sequencing Center for Infectious Disease"/>
            <person name="Wu L."/>
            <person name="Ma J."/>
        </authorList>
    </citation>
    <scope>NUCLEOTIDE SEQUENCE [LARGE SCALE GENOMIC DNA]</scope>
    <source>
        <strain evidence="3">KACC 11588</strain>
    </source>
</reference>
<accession>A0ABW0SHI0</accession>
<evidence type="ECO:0000313" key="2">
    <source>
        <dbReference type="EMBL" id="MFC5568410.1"/>
    </source>
</evidence>
<dbReference type="Pfam" id="PF02281">
    <property type="entry name" value="Dimer_Tnp_Tn5"/>
    <property type="match status" value="1"/>
</dbReference>
<gene>
    <name evidence="2" type="ORF">ACFPOC_18645</name>
</gene>
<comment type="caution">
    <text evidence="2">The sequence shown here is derived from an EMBL/GenBank/DDBJ whole genome shotgun (WGS) entry which is preliminary data.</text>
</comment>
<keyword evidence="3" id="KW-1185">Reference proteome</keyword>
<dbReference type="InterPro" id="IPR012337">
    <property type="entry name" value="RNaseH-like_sf"/>
</dbReference>
<dbReference type="Gene3D" id="1.10.740.10">
    <property type="entry name" value="Transferase Inhibitor Protein From Tn5, Chain"/>
    <property type="match status" value="1"/>
</dbReference>
<name>A0ABW0SHI0_9RHOB</name>
<dbReference type="InterPro" id="IPR047768">
    <property type="entry name" value="Tn5p-like"/>
</dbReference>
<dbReference type="Proteomes" id="UP001596056">
    <property type="component" value="Unassembled WGS sequence"/>
</dbReference>
<dbReference type="InterPro" id="IPR003201">
    <property type="entry name" value="Transposase_Tn5"/>
</dbReference>
<dbReference type="PANTHER" id="PTHR37319">
    <property type="entry name" value="TRANSPOSASE"/>
    <property type="match status" value="1"/>
</dbReference>